<keyword evidence="2 7" id="KW-0349">Heme</keyword>
<dbReference type="GO" id="GO:0005506">
    <property type="term" value="F:iron ion binding"/>
    <property type="evidence" value="ECO:0007669"/>
    <property type="project" value="InterPro"/>
</dbReference>
<evidence type="ECO:0008006" key="10">
    <source>
        <dbReference type="Google" id="ProtNLM"/>
    </source>
</evidence>
<dbReference type="InterPro" id="IPR017972">
    <property type="entry name" value="Cyt_P450_CS"/>
</dbReference>
<keyword evidence="9" id="KW-1185">Reference proteome</keyword>
<dbReference type="PROSITE" id="PS00086">
    <property type="entry name" value="CYTOCHROME_P450"/>
    <property type="match status" value="1"/>
</dbReference>
<reference evidence="8 9" key="1">
    <citation type="submission" date="2018-11" db="EMBL/GenBank/DDBJ databases">
        <title>Sequencing the genomes of 1000 actinobacteria strains.</title>
        <authorList>
            <person name="Klenk H.-P."/>
        </authorList>
    </citation>
    <scope>NUCLEOTIDE SEQUENCE [LARGE SCALE GENOMIC DNA]</scope>
    <source>
        <strain evidence="8 9">DSM 44231</strain>
    </source>
</reference>
<dbReference type="SUPFAM" id="SSF48264">
    <property type="entry name" value="Cytochrome P450"/>
    <property type="match status" value="1"/>
</dbReference>
<dbReference type="FunFam" id="1.10.630.10:FF:000018">
    <property type="entry name" value="Cytochrome P450 monooxygenase"/>
    <property type="match status" value="1"/>
</dbReference>
<dbReference type="PANTHER" id="PTHR46696:SF1">
    <property type="entry name" value="CYTOCHROME P450 YJIB-RELATED"/>
    <property type="match status" value="1"/>
</dbReference>
<dbReference type="PRINTS" id="PR00359">
    <property type="entry name" value="BP450"/>
</dbReference>
<evidence type="ECO:0000256" key="2">
    <source>
        <dbReference type="ARBA" id="ARBA00022617"/>
    </source>
</evidence>
<dbReference type="PANTHER" id="PTHR46696">
    <property type="entry name" value="P450, PUTATIVE (EUROFUNG)-RELATED"/>
    <property type="match status" value="1"/>
</dbReference>
<dbReference type="Proteomes" id="UP000268727">
    <property type="component" value="Unassembled WGS sequence"/>
</dbReference>
<dbReference type="CDD" id="cd20625">
    <property type="entry name" value="CYP164-like"/>
    <property type="match status" value="1"/>
</dbReference>
<proteinExistence type="inferred from homology"/>
<dbReference type="InterPro" id="IPR036396">
    <property type="entry name" value="Cyt_P450_sf"/>
</dbReference>
<gene>
    <name evidence="8" type="ORF">EDD40_1111</name>
</gene>
<keyword evidence="4 7" id="KW-0560">Oxidoreductase</keyword>
<evidence type="ECO:0000256" key="3">
    <source>
        <dbReference type="ARBA" id="ARBA00022723"/>
    </source>
</evidence>
<dbReference type="Gene3D" id="1.10.630.10">
    <property type="entry name" value="Cytochrome P450"/>
    <property type="match status" value="1"/>
</dbReference>
<organism evidence="8 9">
    <name type="scientific">Saccharothrix texasensis</name>
    <dbReference type="NCBI Taxonomy" id="103734"/>
    <lineage>
        <taxon>Bacteria</taxon>
        <taxon>Bacillati</taxon>
        <taxon>Actinomycetota</taxon>
        <taxon>Actinomycetes</taxon>
        <taxon>Pseudonocardiales</taxon>
        <taxon>Pseudonocardiaceae</taxon>
        <taxon>Saccharothrix</taxon>
    </lineage>
</organism>
<keyword evidence="5 7" id="KW-0408">Iron</keyword>
<dbReference type="InterPro" id="IPR001128">
    <property type="entry name" value="Cyt_P450"/>
</dbReference>
<comment type="similarity">
    <text evidence="1 7">Belongs to the cytochrome P450 family.</text>
</comment>
<dbReference type="GO" id="GO:0020037">
    <property type="term" value="F:heme binding"/>
    <property type="evidence" value="ECO:0007669"/>
    <property type="project" value="InterPro"/>
</dbReference>
<protein>
    <recommendedName>
        <fullName evidence="10">Cytochrome P450</fullName>
    </recommendedName>
</protein>
<keyword evidence="3 7" id="KW-0479">Metal-binding</keyword>
<evidence type="ECO:0000256" key="6">
    <source>
        <dbReference type="ARBA" id="ARBA00023033"/>
    </source>
</evidence>
<dbReference type="EMBL" id="RJKM01000001">
    <property type="protein sequence ID" value="ROP35856.1"/>
    <property type="molecule type" value="Genomic_DNA"/>
</dbReference>
<dbReference type="InterPro" id="IPR002397">
    <property type="entry name" value="Cyt_P450_B"/>
</dbReference>
<evidence type="ECO:0000256" key="5">
    <source>
        <dbReference type="ARBA" id="ARBA00023004"/>
    </source>
</evidence>
<evidence type="ECO:0000313" key="8">
    <source>
        <dbReference type="EMBL" id="ROP35856.1"/>
    </source>
</evidence>
<evidence type="ECO:0000313" key="9">
    <source>
        <dbReference type="Proteomes" id="UP000268727"/>
    </source>
</evidence>
<evidence type="ECO:0000256" key="1">
    <source>
        <dbReference type="ARBA" id="ARBA00010617"/>
    </source>
</evidence>
<keyword evidence="6 7" id="KW-0503">Monooxygenase</keyword>
<dbReference type="Pfam" id="PF00067">
    <property type="entry name" value="p450"/>
    <property type="match status" value="1"/>
</dbReference>
<comment type="caution">
    <text evidence="8">The sequence shown here is derived from an EMBL/GenBank/DDBJ whole genome shotgun (WGS) entry which is preliminary data.</text>
</comment>
<dbReference type="AlphaFoldDB" id="A0A3N1H0D9"/>
<accession>A0A3N1H0D9</accession>
<dbReference type="GO" id="GO:0004497">
    <property type="term" value="F:monooxygenase activity"/>
    <property type="evidence" value="ECO:0007669"/>
    <property type="project" value="UniProtKB-KW"/>
</dbReference>
<evidence type="ECO:0000256" key="7">
    <source>
        <dbReference type="RuleBase" id="RU000461"/>
    </source>
</evidence>
<dbReference type="OrthoDB" id="142769at2"/>
<name>A0A3N1H0D9_9PSEU</name>
<evidence type="ECO:0000256" key="4">
    <source>
        <dbReference type="ARBA" id="ARBA00023002"/>
    </source>
</evidence>
<sequence>MTQTTPPPPAPDVLTYSPETAARMLPFDVFDEEFHQDPYPRYRRLLAEHGGLLHTSEDSLAVFGFDEVSAVMKDPRFGIGHGKKSMISDQFVENQKDGESGRILMFMDPPDHTRIRGLVNKAFTPRTLDNLRPHALGFAADLLREAAGSDEVDLMAAFARPLPALVLSHLLDIPERYHPIFFASAKESGRGLDPGFTLTEEQKAGRDFARDMFINAGIEMAEDRRSNLGDDLISELVRAEQEGERLTEWELAMLLMNLLAAGFGATTAMIGNAVHNLLEHPDQLAWLRANPDRIAQAVEELLRYDTTLQITTRMALEDADVLGVPVAEGRHVIVMLGAANRDPRAYDRPDVLDLSRPVARNLGFGHGIHFCVAAPIAKMITQVGLTALLEYSVERGEQELERWPGTFLRVIGALPVKLG</sequence>
<dbReference type="GO" id="GO:0016705">
    <property type="term" value="F:oxidoreductase activity, acting on paired donors, with incorporation or reduction of molecular oxygen"/>
    <property type="evidence" value="ECO:0007669"/>
    <property type="project" value="InterPro"/>
</dbReference>
<dbReference type="RefSeq" id="WP_123741925.1">
    <property type="nucleotide sequence ID" value="NZ_RJKM01000001.1"/>
</dbReference>